<comment type="caution">
    <text evidence="2">The sequence shown here is derived from an EMBL/GenBank/DDBJ whole genome shotgun (WGS) entry which is preliminary data.</text>
</comment>
<evidence type="ECO:0000256" key="1">
    <source>
        <dbReference type="SAM" id="SignalP"/>
    </source>
</evidence>
<organism evidence="2 3">
    <name type="scientific">Collybia nuda</name>
    <dbReference type="NCBI Taxonomy" id="64659"/>
    <lineage>
        <taxon>Eukaryota</taxon>
        <taxon>Fungi</taxon>
        <taxon>Dikarya</taxon>
        <taxon>Basidiomycota</taxon>
        <taxon>Agaricomycotina</taxon>
        <taxon>Agaricomycetes</taxon>
        <taxon>Agaricomycetidae</taxon>
        <taxon>Agaricales</taxon>
        <taxon>Tricholomatineae</taxon>
        <taxon>Clitocybaceae</taxon>
        <taxon>Collybia</taxon>
    </lineage>
</organism>
<keyword evidence="1" id="KW-0732">Signal</keyword>
<dbReference type="OrthoDB" id="2888337at2759"/>
<protein>
    <submittedName>
        <fullName evidence="2">Uncharacterized protein</fullName>
    </submittedName>
</protein>
<evidence type="ECO:0000313" key="2">
    <source>
        <dbReference type="EMBL" id="KAF9455927.1"/>
    </source>
</evidence>
<name>A0A9P5XQN7_9AGAR</name>
<dbReference type="Proteomes" id="UP000807353">
    <property type="component" value="Unassembled WGS sequence"/>
</dbReference>
<reference evidence="2" key="1">
    <citation type="submission" date="2020-11" db="EMBL/GenBank/DDBJ databases">
        <authorList>
            <consortium name="DOE Joint Genome Institute"/>
            <person name="Ahrendt S."/>
            <person name="Riley R."/>
            <person name="Andreopoulos W."/>
            <person name="Labutti K."/>
            <person name="Pangilinan J."/>
            <person name="Ruiz-Duenas F.J."/>
            <person name="Barrasa J.M."/>
            <person name="Sanchez-Garcia M."/>
            <person name="Camarero S."/>
            <person name="Miyauchi S."/>
            <person name="Serrano A."/>
            <person name="Linde D."/>
            <person name="Babiker R."/>
            <person name="Drula E."/>
            <person name="Ayuso-Fernandez I."/>
            <person name="Pacheco R."/>
            <person name="Padilla G."/>
            <person name="Ferreira P."/>
            <person name="Barriuso J."/>
            <person name="Kellner H."/>
            <person name="Castanera R."/>
            <person name="Alfaro M."/>
            <person name="Ramirez L."/>
            <person name="Pisabarro A.G."/>
            <person name="Kuo A."/>
            <person name="Tritt A."/>
            <person name="Lipzen A."/>
            <person name="He G."/>
            <person name="Yan M."/>
            <person name="Ng V."/>
            <person name="Cullen D."/>
            <person name="Martin F."/>
            <person name="Rosso M.-N."/>
            <person name="Henrissat B."/>
            <person name="Hibbett D."/>
            <person name="Martinez A.T."/>
            <person name="Grigoriev I.V."/>
        </authorList>
    </citation>
    <scope>NUCLEOTIDE SEQUENCE</scope>
    <source>
        <strain evidence="2">CBS 247.69</strain>
    </source>
</reference>
<gene>
    <name evidence="2" type="ORF">BDZ94DRAFT_500434</name>
</gene>
<dbReference type="EMBL" id="MU150490">
    <property type="protein sequence ID" value="KAF9455927.1"/>
    <property type="molecule type" value="Genomic_DNA"/>
</dbReference>
<sequence>MIFASGTLVSILLLALGLPSVEAVNQYHLIGNAPKPATCGNDGLLPSGGWIANKRCGYVMGTAMAGHLFDVHSTDSTNYHFGRYRGTSGNFCTWLIPAALDTSSSVSVAASCSTDTAASMCNRQAFGKDFDAAPHTGNGAVIVPLNLASCPGFYNYFVDSNFQTGTFQDQVPFNMGLTSGAGYRYTTLDGQASMVRAHVAEWNQVIWFFVPRSCIAAQLPARLNNDGGDGC</sequence>
<evidence type="ECO:0000313" key="3">
    <source>
        <dbReference type="Proteomes" id="UP000807353"/>
    </source>
</evidence>
<dbReference type="AlphaFoldDB" id="A0A9P5XQN7"/>
<accession>A0A9P5XQN7</accession>
<keyword evidence="3" id="KW-1185">Reference proteome</keyword>
<feature type="signal peptide" evidence="1">
    <location>
        <begin position="1"/>
        <end position="23"/>
    </location>
</feature>
<feature type="chain" id="PRO_5040276344" evidence="1">
    <location>
        <begin position="24"/>
        <end position="231"/>
    </location>
</feature>
<proteinExistence type="predicted"/>